<feature type="transmembrane region" description="Helical" evidence="1">
    <location>
        <begin position="55"/>
        <end position="74"/>
    </location>
</feature>
<feature type="transmembrane region" description="Helical" evidence="1">
    <location>
        <begin position="80"/>
        <end position="101"/>
    </location>
</feature>
<keyword evidence="1" id="KW-1133">Transmembrane helix</keyword>
<protein>
    <submittedName>
        <fullName evidence="2">ABC transporter permease</fullName>
    </submittedName>
</protein>
<dbReference type="AlphaFoldDB" id="A0A4V5TPF1"/>
<sequence length="173" mass="19260">ISLAYYIPMKAIVVTSIMFFVLFMIISLFSAGMIRKNKIMKLFRGSAEAKPEPKASIISSILAVILLSAGYAGALLSHGAMVFVMMIPVTTVVIIGTYLLYKQLSVFIIRLCKKSKRFYWTQTNIITLSDLAYRMRDNARMFFIVTIISTVAFSAIGTLVGFASMTKGIMERP</sequence>
<evidence type="ECO:0000256" key="1">
    <source>
        <dbReference type="SAM" id="Phobius"/>
    </source>
</evidence>
<name>A0A4V5TPF1_9BACI</name>
<evidence type="ECO:0000313" key="3">
    <source>
        <dbReference type="Proteomes" id="UP000305222"/>
    </source>
</evidence>
<keyword evidence="1" id="KW-0812">Transmembrane</keyword>
<feature type="non-terminal residue" evidence="2">
    <location>
        <position position="1"/>
    </location>
</feature>
<dbReference type="PANTHER" id="PTHR46795:SF2">
    <property type="entry name" value="ABC TRANSPORTER, PERMEASE PROTEIN"/>
    <property type="match status" value="1"/>
</dbReference>
<feature type="transmembrane region" description="Helical" evidence="1">
    <location>
        <begin position="12"/>
        <end position="34"/>
    </location>
</feature>
<evidence type="ECO:0000313" key="2">
    <source>
        <dbReference type="EMBL" id="TKI79253.1"/>
    </source>
</evidence>
<organism evidence="2 3">
    <name type="scientific">Bacillus wiedmannii</name>
    <dbReference type="NCBI Taxonomy" id="1890302"/>
    <lineage>
        <taxon>Bacteria</taxon>
        <taxon>Bacillati</taxon>
        <taxon>Bacillota</taxon>
        <taxon>Bacilli</taxon>
        <taxon>Bacillales</taxon>
        <taxon>Bacillaceae</taxon>
        <taxon>Bacillus</taxon>
        <taxon>Bacillus cereus group</taxon>
    </lineage>
</organism>
<dbReference type="PANTHER" id="PTHR46795">
    <property type="entry name" value="ABC TRANSPORTER PERMEASE-RELATED-RELATED"/>
    <property type="match status" value="1"/>
</dbReference>
<feature type="non-terminal residue" evidence="2">
    <location>
        <position position="173"/>
    </location>
</feature>
<gene>
    <name evidence="2" type="ORF">FC699_36150</name>
</gene>
<dbReference type="Proteomes" id="UP000305222">
    <property type="component" value="Unassembled WGS sequence"/>
</dbReference>
<reference evidence="2 3" key="1">
    <citation type="journal article" date="2019" name="Environ. Microbiol.">
        <title>An active ?-lactamase is a part of an orchestrated cell wall stress resistance network of Bacillus subtilis and related rhizosphere species.</title>
        <authorList>
            <person name="Bucher T."/>
            <person name="Keren-Paz A."/>
            <person name="Hausser J."/>
            <person name="Olender T."/>
            <person name="Cytryn E."/>
            <person name="Kolodkin-Gal I."/>
        </authorList>
    </citation>
    <scope>NUCLEOTIDE SEQUENCE [LARGE SCALE GENOMIC DNA]</scope>
    <source>
        <strain evidence="2 3">I5</strain>
    </source>
</reference>
<feature type="transmembrane region" description="Helical" evidence="1">
    <location>
        <begin position="141"/>
        <end position="163"/>
    </location>
</feature>
<proteinExistence type="predicted"/>
<keyword evidence="1" id="KW-0472">Membrane</keyword>
<dbReference type="InterPro" id="IPR052536">
    <property type="entry name" value="ABC-4_Integral_Memb_Prot"/>
</dbReference>
<accession>A0A4V5TPF1</accession>
<comment type="caution">
    <text evidence="2">The sequence shown here is derived from an EMBL/GenBank/DDBJ whole genome shotgun (WGS) entry which is preliminary data.</text>
</comment>
<dbReference type="EMBL" id="SZON01003638">
    <property type="protein sequence ID" value="TKI79253.1"/>
    <property type="molecule type" value="Genomic_DNA"/>
</dbReference>